<gene>
    <name evidence="4 5" type="primary">purK</name>
    <name evidence="7" type="ORF">ACFSKQ_01835</name>
</gene>
<dbReference type="PANTHER" id="PTHR11609:SF5">
    <property type="entry name" value="PHOSPHORIBOSYLAMINOIMIDAZOLE CARBOXYLASE"/>
    <property type="match status" value="1"/>
</dbReference>
<dbReference type="InterPro" id="IPR005875">
    <property type="entry name" value="PurK"/>
</dbReference>
<evidence type="ECO:0000259" key="6">
    <source>
        <dbReference type="PROSITE" id="PS50975"/>
    </source>
</evidence>
<keyword evidence="3 4" id="KW-0067">ATP-binding</keyword>
<feature type="binding site" evidence="4">
    <location>
        <begin position="157"/>
        <end position="163"/>
    </location>
    <ligand>
        <name>ATP</name>
        <dbReference type="ChEBI" id="CHEBI:30616"/>
    </ligand>
</feature>
<dbReference type="Gene3D" id="3.30.470.20">
    <property type="entry name" value="ATP-grasp fold, B domain"/>
    <property type="match status" value="1"/>
</dbReference>
<keyword evidence="4 5" id="KW-0436">Ligase</keyword>
<dbReference type="RefSeq" id="WP_377946323.1">
    <property type="nucleotide sequence ID" value="NZ_JBHUIJ010000002.1"/>
</dbReference>
<dbReference type="InterPro" id="IPR003135">
    <property type="entry name" value="ATP-grasp_carboxylate-amine"/>
</dbReference>
<organism evidence="7 8">
    <name type="scientific">Aureimonas populi</name>
    <dbReference type="NCBI Taxonomy" id="1701758"/>
    <lineage>
        <taxon>Bacteria</taxon>
        <taxon>Pseudomonadati</taxon>
        <taxon>Pseudomonadota</taxon>
        <taxon>Alphaproteobacteria</taxon>
        <taxon>Hyphomicrobiales</taxon>
        <taxon>Aurantimonadaceae</taxon>
        <taxon>Aureimonas</taxon>
    </lineage>
</organism>
<dbReference type="SUPFAM" id="SSF51246">
    <property type="entry name" value="Rudiment single hybrid motif"/>
    <property type="match status" value="1"/>
</dbReference>
<keyword evidence="1 4" id="KW-0547">Nucleotide-binding</keyword>
<proteinExistence type="inferred from homology"/>
<dbReference type="Pfam" id="PF02222">
    <property type="entry name" value="ATP-grasp"/>
    <property type="match status" value="1"/>
</dbReference>
<evidence type="ECO:0000313" key="8">
    <source>
        <dbReference type="Proteomes" id="UP001597371"/>
    </source>
</evidence>
<evidence type="ECO:0000256" key="3">
    <source>
        <dbReference type="ARBA" id="ARBA00022840"/>
    </source>
</evidence>
<evidence type="ECO:0000256" key="1">
    <source>
        <dbReference type="ARBA" id="ARBA00022741"/>
    </source>
</evidence>
<evidence type="ECO:0000256" key="4">
    <source>
        <dbReference type="HAMAP-Rule" id="MF_01928"/>
    </source>
</evidence>
<dbReference type="Pfam" id="PF22660">
    <property type="entry name" value="RS_preATP-grasp-like"/>
    <property type="match status" value="1"/>
</dbReference>
<keyword evidence="2 4" id="KW-0658">Purine biosynthesis</keyword>
<name>A0ABW5CHJ1_9HYPH</name>
<dbReference type="EC" id="6.3.4.18" evidence="4 5"/>
<comment type="similarity">
    <text evidence="4 5">Belongs to the PurK/PurT family.</text>
</comment>
<feature type="binding site" evidence="4">
    <location>
        <position position="112"/>
    </location>
    <ligand>
        <name>ATP</name>
        <dbReference type="ChEBI" id="CHEBI:30616"/>
    </ligand>
</feature>
<dbReference type="EMBL" id="JBHUIJ010000002">
    <property type="protein sequence ID" value="MFD2236201.1"/>
    <property type="molecule type" value="Genomic_DNA"/>
</dbReference>
<dbReference type="SUPFAM" id="SSF52440">
    <property type="entry name" value="PreATP-grasp domain"/>
    <property type="match status" value="1"/>
</dbReference>
<comment type="function">
    <text evidence="5">Catalyzes the ATP-dependent conversion of 5-aminoimidazole ribonucleotide (AIR) and HCO(3)- to N5-carboxyaminoimidazole ribonucleotide (N5-CAIR).</text>
</comment>
<accession>A0ABW5CHJ1</accession>
<comment type="function">
    <text evidence="4">Catalyzes the ATP-dependent conversion of 5-aminoimidazole ribonucleotide (AIR) and HCO(3)(-) to N5-carboxyaminoimidazole ribonucleotide (N5-CAIR).</text>
</comment>
<dbReference type="InterPro" id="IPR011761">
    <property type="entry name" value="ATP-grasp"/>
</dbReference>
<dbReference type="Proteomes" id="UP001597371">
    <property type="component" value="Unassembled WGS sequence"/>
</dbReference>
<dbReference type="Gene3D" id="3.40.50.20">
    <property type="match status" value="1"/>
</dbReference>
<feature type="binding site" evidence="4">
    <location>
        <position position="218"/>
    </location>
    <ligand>
        <name>ATP</name>
        <dbReference type="ChEBI" id="CHEBI:30616"/>
    </ligand>
</feature>
<comment type="pathway">
    <text evidence="4 5">Purine metabolism; IMP biosynthesis via de novo pathway; 5-amino-1-(5-phospho-D-ribosyl)imidazole-4-carboxylate from 5-amino-1-(5-phospho-D-ribosyl)imidazole (N5-CAIR route): step 1/2.</text>
</comment>
<keyword evidence="8" id="KW-1185">Reference proteome</keyword>
<feature type="domain" description="ATP-grasp" evidence="6">
    <location>
        <begin position="116"/>
        <end position="302"/>
    </location>
</feature>
<feature type="binding site" evidence="4">
    <location>
        <begin position="187"/>
        <end position="190"/>
    </location>
    <ligand>
        <name>ATP</name>
        <dbReference type="ChEBI" id="CHEBI:30616"/>
    </ligand>
</feature>
<reference evidence="8" key="1">
    <citation type="journal article" date="2019" name="Int. J. Syst. Evol. Microbiol.">
        <title>The Global Catalogue of Microorganisms (GCM) 10K type strain sequencing project: providing services to taxonomists for standard genome sequencing and annotation.</title>
        <authorList>
            <consortium name="The Broad Institute Genomics Platform"/>
            <consortium name="The Broad Institute Genome Sequencing Center for Infectious Disease"/>
            <person name="Wu L."/>
            <person name="Ma J."/>
        </authorList>
    </citation>
    <scope>NUCLEOTIDE SEQUENCE [LARGE SCALE GENOMIC DNA]</scope>
    <source>
        <strain evidence="8">ZS-35-S2</strain>
    </source>
</reference>
<dbReference type="InterPro" id="IPR054350">
    <property type="entry name" value="PurT/PurK_preATP-grasp"/>
</dbReference>
<evidence type="ECO:0000256" key="2">
    <source>
        <dbReference type="ARBA" id="ARBA00022755"/>
    </source>
</evidence>
<feature type="binding site" evidence="4">
    <location>
        <begin position="272"/>
        <end position="273"/>
    </location>
    <ligand>
        <name>ATP</name>
        <dbReference type="ChEBI" id="CHEBI:30616"/>
    </ligand>
</feature>
<evidence type="ECO:0000256" key="5">
    <source>
        <dbReference type="RuleBase" id="RU361200"/>
    </source>
</evidence>
<dbReference type="PANTHER" id="PTHR11609">
    <property type="entry name" value="PURINE BIOSYNTHESIS PROTEIN 6/7, PUR6/7"/>
    <property type="match status" value="1"/>
</dbReference>
<evidence type="ECO:0000313" key="7">
    <source>
        <dbReference type="EMBL" id="MFD2236201.1"/>
    </source>
</evidence>
<dbReference type="InterPro" id="IPR040686">
    <property type="entry name" value="PurK_C"/>
</dbReference>
<dbReference type="NCBIfam" id="TIGR01161">
    <property type="entry name" value="purK"/>
    <property type="match status" value="1"/>
</dbReference>
<dbReference type="NCBIfam" id="NF004679">
    <property type="entry name" value="PRK06019.1-5"/>
    <property type="match status" value="1"/>
</dbReference>
<dbReference type="NCBIfam" id="NF004675">
    <property type="entry name" value="PRK06019.1-1"/>
    <property type="match status" value="1"/>
</dbReference>
<dbReference type="InterPro" id="IPR016185">
    <property type="entry name" value="PreATP-grasp_dom_sf"/>
</dbReference>
<dbReference type="Gene3D" id="3.30.1490.20">
    <property type="entry name" value="ATP-grasp fold, A domain"/>
    <property type="match status" value="1"/>
</dbReference>
<comment type="catalytic activity">
    <reaction evidence="4 5">
        <text>5-amino-1-(5-phospho-beta-D-ribosyl)imidazole + hydrogencarbonate + ATP = 5-carboxyamino-1-(5-phospho-D-ribosyl)imidazole + ADP + phosphate + 2 H(+)</text>
        <dbReference type="Rhea" id="RHEA:19317"/>
        <dbReference type="ChEBI" id="CHEBI:15378"/>
        <dbReference type="ChEBI" id="CHEBI:17544"/>
        <dbReference type="ChEBI" id="CHEBI:30616"/>
        <dbReference type="ChEBI" id="CHEBI:43474"/>
        <dbReference type="ChEBI" id="CHEBI:58730"/>
        <dbReference type="ChEBI" id="CHEBI:137981"/>
        <dbReference type="ChEBI" id="CHEBI:456216"/>
        <dbReference type="EC" id="6.3.4.18"/>
    </reaction>
</comment>
<dbReference type="NCBIfam" id="NF004676">
    <property type="entry name" value="PRK06019.1-2"/>
    <property type="match status" value="1"/>
</dbReference>
<sequence>MSAAHLAAPLSPGATIGIVGGGQLGRMLAGAAARLGLKTAVLDPDPACPAAQLANRIIAAAYDDASALEALCGACEVVTYEFENVPVEAMRAVGAQRPVYPPVEALEVAQDRVTEKAFLNGIGIATAAWRAVDEPAELAHALLDLSGDCILKTRRLGYDGKGQAALKAGAPIEGVFESLGAVPAILEKRVAFEREVSVIAARALDGTVEAYDLAENEHRVGILRRSTVPARAGADIAAQAGEIAGRILARLNYVGVIGVEFFLTREGALLVNEIAPRVHNSGHWTEAACAVSQFEQHIRAVAGWPLGRTTRHSDCVMENLIGEEVLKAFAILSEPDAVLTLYGKGEARQGRKMGHVTRLTGPAPR</sequence>
<feature type="binding site" evidence="4">
    <location>
        <position position="195"/>
    </location>
    <ligand>
        <name>ATP</name>
        <dbReference type="ChEBI" id="CHEBI:30616"/>
    </ligand>
</feature>
<protein>
    <recommendedName>
        <fullName evidence="4 5">N5-carboxyaminoimidazole ribonucleotide synthase</fullName>
        <shortName evidence="4 5">N5-CAIR synthase</shortName>
        <ecNumber evidence="4 5">6.3.4.18</ecNumber>
    </recommendedName>
    <alternativeName>
        <fullName evidence="4 5">5-(carboxyamino)imidazole ribonucleotide synthetase</fullName>
    </alternativeName>
</protein>
<feature type="binding site" evidence="4">
    <location>
        <position position="152"/>
    </location>
    <ligand>
        <name>ATP</name>
        <dbReference type="ChEBI" id="CHEBI:30616"/>
    </ligand>
</feature>
<comment type="subunit">
    <text evidence="4 5">Homodimer.</text>
</comment>
<dbReference type="InterPro" id="IPR013815">
    <property type="entry name" value="ATP_grasp_subdomain_1"/>
</dbReference>
<dbReference type="Pfam" id="PF17769">
    <property type="entry name" value="PurK_C"/>
    <property type="match status" value="1"/>
</dbReference>
<dbReference type="PROSITE" id="PS50975">
    <property type="entry name" value="ATP_GRASP"/>
    <property type="match status" value="1"/>
</dbReference>
<dbReference type="InterPro" id="IPR011054">
    <property type="entry name" value="Rudment_hybrid_motif"/>
</dbReference>
<dbReference type="HAMAP" id="MF_01928">
    <property type="entry name" value="PurK"/>
    <property type="match status" value="1"/>
</dbReference>
<comment type="caution">
    <text evidence="7">The sequence shown here is derived from an EMBL/GenBank/DDBJ whole genome shotgun (WGS) entry which is preliminary data.</text>
</comment>
<dbReference type="GO" id="GO:0034028">
    <property type="term" value="F:5-(carboxyamino)imidazole ribonucleotide synthase activity"/>
    <property type="evidence" value="ECO:0007669"/>
    <property type="project" value="UniProtKB-EC"/>
</dbReference>
<dbReference type="SUPFAM" id="SSF56059">
    <property type="entry name" value="Glutathione synthetase ATP-binding domain-like"/>
    <property type="match status" value="1"/>
</dbReference>